<evidence type="ECO:0008006" key="5">
    <source>
        <dbReference type="Google" id="ProtNLM"/>
    </source>
</evidence>
<protein>
    <recommendedName>
        <fullName evidence="5">Extracellular membrane protein CFEM domain-containing protein</fullName>
    </recommendedName>
</protein>
<organism evidence="3 4">
    <name type="scientific">Dimargaris cristalligena</name>
    <dbReference type="NCBI Taxonomy" id="215637"/>
    <lineage>
        <taxon>Eukaryota</taxon>
        <taxon>Fungi</taxon>
        <taxon>Fungi incertae sedis</taxon>
        <taxon>Zoopagomycota</taxon>
        <taxon>Kickxellomycotina</taxon>
        <taxon>Dimargaritomycetes</taxon>
        <taxon>Dimargaritales</taxon>
        <taxon>Dimargaritaceae</taxon>
        <taxon>Dimargaris</taxon>
    </lineage>
</organism>
<keyword evidence="2" id="KW-0732">Signal</keyword>
<gene>
    <name evidence="3" type="ORF">BJ085DRAFT_32480</name>
</gene>
<accession>A0A4P9ZTX6</accession>
<evidence type="ECO:0000256" key="2">
    <source>
        <dbReference type="SAM" id="SignalP"/>
    </source>
</evidence>
<evidence type="ECO:0000313" key="3">
    <source>
        <dbReference type="EMBL" id="RKP37046.1"/>
    </source>
</evidence>
<reference evidence="4" key="1">
    <citation type="journal article" date="2018" name="Nat. Microbiol.">
        <title>Leveraging single-cell genomics to expand the fungal tree of life.</title>
        <authorList>
            <person name="Ahrendt S.R."/>
            <person name="Quandt C.A."/>
            <person name="Ciobanu D."/>
            <person name="Clum A."/>
            <person name="Salamov A."/>
            <person name="Andreopoulos B."/>
            <person name="Cheng J.F."/>
            <person name="Woyke T."/>
            <person name="Pelin A."/>
            <person name="Henrissat B."/>
            <person name="Reynolds N.K."/>
            <person name="Benny G.L."/>
            <person name="Smith M.E."/>
            <person name="James T.Y."/>
            <person name="Grigoriev I.V."/>
        </authorList>
    </citation>
    <scope>NUCLEOTIDE SEQUENCE [LARGE SCALE GENOMIC DNA]</scope>
    <source>
        <strain evidence="4">RSA 468</strain>
    </source>
</reference>
<sequence>MKSFAFALTALLAAATMVVSAPAPEDITSTQKSCLAGSACKTDPKSCLQSCFADNEPAVNDLGTCYSKCTEDTCMQACNTSFAGALNVPLEELIEALQGAETTSPAETSDSTASTSAAATASTSAATTDVTSSADSTTSSSEAASTTTSSAASSTTTTTASETTSSTTTQSSVSSTATSKATSSSAHSSASSLVSSKTSSARPTSTLDDEENSATAVTTLTSGSLALVALVSYFAL</sequence>
<dbReference type="AlphaFoldDB" id="A0A4P9ZTX6"/>
<name>A0A4P9ZTX6_9FUNG</name>
<feature type="compositionally biased region" description="Low complexity" evidence="1">
    <location>
        <begin position="100"/>
        <end position="201"/>
    </location>
</feature>
<evidence type="ECO:0000313" key="4">
    <source>
        <dbReference type="Proteomes" id="UP000268162"/>
    </source>
</evidence>
<dbReference type="Proteomes" id="UP000268162">
    <property type="component" value="Unassembled WGS sequence"/>
</dbReference>
<feature type="region of interest" description="Disordered" evidence="1">
    <location>
        <begin position="99"/>
        <end position="213"/>
    </location>
</feature>
<feature type="chain" id="PRO_5020685817" description="Extracellular membrane protein CFEM domain-containing protein" evidence="2">
    <location>
        <begin position="21"/>
        <end position="236"/>
    </location>
</feature>
<keyword evidence="4" id="KW-1185">Reference proteome</keyword>
<proteinExistence type="predicted"/>
<evidence type="ECO:0000256" key="1">
    <source>
        <dbReference type="SAM" id="MobiDB-lite"/>
    </source>
</evidence>
<dbReference type="EMBL" id="ML002551">
    <property type="protein sequence ID" value="RKP37046.1"/>
    <property type="molecule type" value="Genomic_DNA"/>
</dbReference>
<feature type="signal peptide" evidence="2">
    <location>
        <begin position="1"/>
        <end position="20"/>
    </location>
</feature>